<feature type="region of interest" description="Disordered" evidence="1">
    <location>
        <begin position="51"/>
        <end position="122"/>
    </location>
</feature>
<comment type="caution">
    <text evidence="2">The sequence shown here is derived from an EMBL/GenBank/DDBJ whole genome shotgun (WGS) entry which is preliminary data.</text>
</comment>
<feature type="compositionally biased region" description="Polar residues" evidence="1">
    <location>
        <begin position="79"/>
        <end position="92"/>
    </location>
</feature>
<feature type="compositionally biased region" description="Basic and acidic residues" evidence="1">
    <location>
        <begin position="1"/>
        <end position="10"/>
    </location>
</feature>
<dbReference type="Proteomes" id="UP001159363">
    <property type="component" value="Chromosome 4"/>
</dbReference>
<feature type="region of interest" description="Disordered" evidence="1">
    <location>
        <begin position="499"/>
        <end position="526"/>
    </location>
</feature>
<evidence type="ECO:0000313" key="3">
    <source>
        <dbReference type="Proteomes" id="UP001159363"/>
    </source>
</evidence>
<proteinExistence type="predicted"/>
<feature type="compositionally biased region" description="Basic residues" evidence="1">
    <location>
        <begin position="62"/>
        <end position="71"/>
    </location>
</feature>
<dbReference type="EMBL" id="JARBHB010000005">
    <property type="protein sequence ID" value="KAJ8884407.1"/>
    <property type="molecule type" value="Genomic_DNA"/>
</dbReference>
<feature type="region of interest" description="Disordered" evidence="1">
    <location>
        <begin position="1"/>
        <end position="23"/>
    </location>
</feature>
<feature type="compositionally biased region" description="Polar residues" evidence="1">
    <location>
        <begin position="279"/>
        <end position="295"/>
    </location>
</feature>
<sequence>MGIRTADKSRHGPRGRTSSCPTLAPPAEAIEIRGRCCCCPLTTAERCHVRGAGRAGEQRLSGQRRGRRRTWRGSLLRQPSSSAFGDTLQQLAGMQGLGNGISPRKPAEQRRSPSRFPRENIRERSIPGLEPCSACWETNALHATPPWLKNTQTNSLSSVLEEMFKMLSSRTNTCISPPLHGNLDALMNLWKISDCFAACHNEVTEGARSVTWGCIHNKAKVVTYLGATVDERLARSPPTKANRAQPSVGSPDLSKSESCRTMQVVGGFSRGSPVPPPFNSDTAPNSLQSPSSTLNTSLSRAAQISSLTHSQSLCPGLGSRLRLEKTNIGLVHVDYAFIWADILRALQAKSGKSGESAVIAHSPKQLPVPASHIPFFLATYLPFTIHTSHSSPSPFHSSSTTICLQYTTLTTPLPQNNTPHRQPPHHLINTHTNLNLSIAPCSTTKVPLAACLPGCSPIFTEKRRSRKGHTGTRYKNAIATTRRALNWRASMRMKRGEYGAAPELKGGGETGDPRDNPPTGGIVRHDSHLLISWTDPARN</sequence>
<accession>A0ABQ9HJJ7</accession>
<evidence type="ECO:0000313" key="2">
    <source>
        <dbReference type="EMBL" id="KAJ8884407.1"/>
    </source>
</evidence>
<gene>
    <name evidence="2" type="ORF">PR048_016264</name>
</gene>
<protein>
    <submittedName>
        <fullName evidence="2">Uncharacterized protein</fullName>
    </submittedName>
</protein>
<name>A0ABQ9HJJ7_9NEOP</name>
<reference evidence="2 3" key="1">
    <citation type="submission" date="2023-02" db="EMBL/GenBank/DDBJ databases">
        <title>LHISI_Scaffold_Assembly.</title>
        <authorList>
            <person name="Stuart O.P."/>
            <person name="Cleave R."/>
            <person name="Magrath M.J.L."/>
            <person name="Mikheyev A.S."/>
        </authorList>
    </citation>
    <scope>NUCLEOTIDE SEQUENCE [LARGE SCALE GENOMIC DNA]</scope>
    <source>
        <strain evidence="2">Daus_M_001</strain>
        <tissue evidence="2">Leg muscle</tissue>
    </source>
</reference>
<keyword evidence="3" id="KW-1185">Reference proteome</keyword>
<evidence type="ECO:0000256" key="1">
    <source>
        <dbReference type="SAM" id="MobiDB-lite"/>
    </source>
</evidence>
<feature type="region of interest" description="Disordered" evidence="1">
    <location>
        <begin position="270"/>
        <end position="295"/>
    </location>
</feature>
<feature type="compositionally biased region" description="Basic and acidic residues" evidence="1">
    <location>
        <begin position="105"/>
        <end position="122"/>
    </location>
</feature>
<organism evidence="2 3">
    <name type="scientific">Dryococelus australis</name>
    <dbReference type="NCBI Taxonomy" id="614101"/>
    <lineage>
        <taxon>Eukaryota</taxon>
        <taxon>Metazoa</taxon>
        <taxon>Ecdysozoa</taxon>
        <taxon>Arthropoda</taxon>
        <taxon>Hexapoda</taxon>
        <taxon>Insecta</taxon>
        <taxon>Pterygota</taxon>
        <taxon>Neoptera</taxon>
        <taxon>Polyneoptera</taxon>
        <taxon>Phasmatodea</taxon>
        <taxon>Verophasmatodea</taxon>
        <taxon>Anareolatae</taxon>
        <taxon>Phasmatidae</taxon>
        <taxon>Eurycanthinae</taxon>
        <taxon>Dryococelus</taxon>
    </lineage>
</organism>
<feature type="region of interest" description="Disordered" evidence="1">
    <location>
        <begin position="235"/>
        <end position="258"/>
    </location>
</feature>